<reference evidence="12" key="1">
    <citation type="journal article" date="2023" name="IScience">
        <title>Live-bearing cockroach genome reveals convergent evolutionary mechanisms linked to viviparity in insects and beyond.</title>
        <authorList>
            <person name="Fouks B."/>
            <person name="Harrison M.C."/>
            <person name="Mikhailova A.A."/>
            <person name="Marchal E."/>
            <person name="English S."/>
            <person name="Carruthers M."/>
            <person name="Jennings E.C."/>
            <person name="Chiamaka E.L."/>
            <person name="Frigard R.A."/>
            <person name="Pippel M."/>
            <person name="Attardo G.M."/>
            <person name="Benoit J.B."/>
            <person name="Bornberg-Bauer E."/>
            <person name="Tobe S.S."/>
        </authorList>
    </citation>
    <scope>NUCLEOTIDE SEQUENCE</scope>
    <source>
        <strain evidence="12">Stay&amp;Tobe</strain>
    </source>
</reference>
<dbReference type="PANTHER" id="PTHR11011">
    <property type="entry name" value="MALE STERILITY PROTEIN 2-RELATED"/>
    <property type="match status" value="1"/>
</dbReference>
<dbReference type="EMBL" id="JASPKZ010007188">
    <property type="protein sequence ID" value="KAJ9586191.1"/>
    <property type="molecule type" value="Genomic_DNA"/>
</dbReference>
<evidence type="ECO:0000256" key="5">
    <source>
        <dbReference type="ARBA" id="ARBA00022857"/>
    </source>
</evidence>
<dbReference type="CDD" id="cd05236">
    <property type="entry name" value="FAR-N_SDR_e"/>
    <property type="match status" value="1"/>
</dbReference>
<protein>
    <recommendedName>
        <fullName evidence="10">Fatty acyl-CoA reductase</fullName>
        <ecNumber evidence="10">1.2.1.84</ecNumber>
    </recommendedName>
</protein>
<organism evidence="12 13">
    <name type="scientific">Diploptera punctata</name>
    <name type="common">Pacific beetle cockroach</name>
    <dbReference type="NCBI Taxonomy" id="6984"/>
    <lineage>
        <taxon>Eukaryota</taxon>
        <taxon>Metazoa</taxon>
        <taxon>Ecdysozoa</taxon>
        <taxon>Arthropoda</taxon>
        <taxon>Hexapoda</taxon>
        <taxon>Insecta</taxon>
        <taxon>Pterygota</taxon>
        <taxon>Neoptera</taxon>
        <taxon>Polyneoptera</taxon>
        <taxon>Dictyoptera</taxon>
        <taxon>Blattodea</taxon>
        <taxon>Blaberoidea</taxon>
        <taxon>Blaberidae</taxon>
        <taxon>Diplopterinae</taxon>
        <taxon>Diploptera</taxon>
    </lineage>
</organism>
<feature type="non-terminal residue" evidence="12">
    <location>
        <position position="1"/>
    </location>
</feature>
<evidence type="ECO:0000259" key="11">
    <source>
        <dbReference type="Pfam" id="PF07993"/>
    </source>
</evidence>
<dbReference type="Pfam" id="PF07993">
    <property type="entry name" value="NAD_binding_4"/>
    <property type="match status" value="1"/>
</dbReference>
<dbReference type="Gene3D" id="3.40.50.720">
    <property type="entry name" value="NAD(P)-binding Rossmann-like Domain"/>
    <property type="match status" value="1"/>
</dbReference>
<dbReference type="GO" id="GO:0005777">
    <property type="term" value="C:peroxisome"/>
    <property type="evidence" value="ECO:0007669"/>
    <property type="project" value="TreeGrafter"/>
</dbReference>
<evidence type="ECO:0000313" key="13">
    <source>
        <dbReference type="Proteomes" id="UP001233999"/>
    </source>
</evidence>
<keyword evidence="6" id="KW-1133">Transmembrane helix</keyword>
<keyword evidence="13" id="KW-1185">Reference proteome</keyword>
<dbReference type="Proteomes" id="UP001233999">
    <property type="component" value="Unassembled WGS sequence"/>
</dbReference>
<comment type="caution">
    <text evidence="12">The sequence shown here is derived from an EMBL/GenBank/DDBJ whole genome shotgun (WGS) entry which is preliminary data.</text>
</comment>
<keyword evidence="4" id="KW-0812">Transmembrane</keyword>
<dbReference type="GO" id="GO:0016020">
    <property type="term" value="C:membrane"/>
    <property type="evidence" value="ECO:0007669"/>
    <property type="project" value="UniProtKB-SubCell"/>
</dbReference>
<evidence type="ECO:0000313" key="12">
    <source>
        <dbReference type="EMBL" id="KAJ9586191.1"/>
    </source>
</evidence>
<evidence type="ECO:0000256" key="1">
    <source>
        <dbReference type="ARBA" id="ARBA00004141"/>
    </source>
</evidence>
<evidence type="ECO:0000256" key="4">
    <source>
        <dbReference type="ARBA" id="ARBA00022692"/>
    </source>
</evidence>
<dbReference type="SUPFAM" id="SSF51735">
    <property type="entry name" value="NAD(P)-binding Rossmann-fold domains"/>
    <property type="match status" value="1"/>
</dbReference>
<dbReference type="GO" id="GO:0035336">
    <property type="term" value="P:long-chain fatty-acyl-CoA metabolic process"/>
    <property type="evidence" value="ECO:0007669"/>
    <property type="project" value="TreeGrafter"/>
</dbReference>
<comment type="subcellular location">
    <subcellularLocation>
        <location evidence="1">Membrane</location>
        <topology evidence="1">Multi-pass membrane protein</topology>
    </subcellularLocation>
</comment>
<dbReference type="InterPro" id="IPR026055">
    <property type="entry name" value="FAR"/>
</dbReference>
<evidence type="ECO:0000256" key="3">
    <source>
        <dbReference type="ARBA" id="ARBA00022516"/>
    </source>
</evidence>
<dbReference type="AlphaFoldDB" id="A0AAD7ZT25"/>
<accession>A0AAD7ZT25</accession>
<reference evidence="12" key="2">
    <citation type="submission" date="2023-05" db="EMBL/GenBank/DDBJ databases">
        <authorList>
            <person name="Fouks B."/>
        </authorList>
    </citation>
    <scope>NUCLEOTIDE SEQUENCE</scope>
    <source>
        <strain evidence="12">Stay&amp;Tobe</strain>
        <tissue evidence="12">Testes</tissue>
    </source>
</reference>
<name>A0AAD7ZT25_DIPPU</name>
<keyword evidence="5 10" id="KW-0521">NADP</keyword>
<feature type="non-terminal residue" evidence="12">
    <location>
        <position position="349"/>
    </location>
</feature>
<dbReference type="FunFam" id="3.40.50.720:FF:000143">
    <property type="entry name" value="Fatty acyl-CoA reductase"/>
    <property type="match status" value="1"/>
</dbReference>
<evidence type="ECO:0000256" key="9">
    <source>
        <dbReference type="ARBA" id="ARBA00052530"/>
    </source>
</evidence>
<comment type="catalytic activity">
    <reaction evidence="9 10">
        <text>a long-chain fatty acyl-CoA + 2 NADPH + 2 H(+) = a long-chain primary fatty alcohol + 2 NADP(+) + CoA</text>
        <dbReference type="Rhea" id="RHEA:52716"/>
        <dbReference type="ChEBI" id="CHEBI:15378"/>
        <dbReference type="ChEBI" id="CHEBI:57287"/>
        <dbReference type="ChEBI" id="CHEBI:57783"/>
        <dbReference type="ChEBI" id="CHEBI:58349"/>
        <dbReference type="ChEBI" id="CHEBI:77396"/>
        <dbReference type="ChEBI" id="CHEBI:83139"/>
        <dbReference type="EC" id="1.2.1.84"/>
    </reaction>
</comment>
<dbReference type="InterPro" id="IPR036291">
    <property type="entry name" value="NAD(P)-bd_dom_sf"/>
</dbReference>
<keyword evidence="3 10" id="KW-0444">Lipid biosynthesis</keyword>
<proteinExistence type="inferred from homology"/>
<dbReference type="GO" id="GO:0080019">
    <property type="term" value="F:alcohol-forming very long-chain fatty acyl-CoA reductase activity"/>
    <property type="evidence" value="ECO:0007669"/>
    <property type="project" value="InterPro"/>
</dbReference>
<evidence type="ECO:0000256" key="2">
    <source>
        <dbReference type="ARBA" id="ARBA00005928"/>
    </source>
</evidence>
<dbReference type="EC" id="1.2.1.84" evidence="10"/>
<evidence type="ECO:0000256" key="6">
    <source>
        <dbReference type="ARBA" id="ARBA00022989"/>
    </source>
</evidence>
<keyword evidence="8" id="KW-0472">Membrane</keyword>
<evidence type="ECO:0000256" key="8">
    <source>
        <dbReference type="ARBA" id="ARBA00023136"/>
    </source>
</evidence>
<dbReference type="PANTHER" id="PTHR11011:SF12">
    <property type="entry name" value="FATTY ACYL-COA REDUCTASE"/>
    <property type="match status" value="1"/>
</dbReference>
<keyword evidence="7 10" id="KW-0443">Lipid metabolism</keyword>
<comment type="similarity">
    <text evidence="2 10">Belongs to the fatty acyl-CoA reductase family.</text>
</comment>
<evidence type="ECO:0000256" key="10">
    <source>
        <dbReference type="RuleBase" id="RU363097"/>
    </source>
</evidence>
<dbReference type="InterPro" id="IPR013120">
    <property type="entry name" value="FAR_NAD-bd"/>
</dbReference>
<feature type="domain" description="Thioester reductase (TE)" evidence="11">
    <location>
        <begin position="69"/>
        <end position="337"/>
    </location>
</feature>
<evidence type="ECO:0000256" key="7">
    <source>
        <dbReference type="ARBA" id="ARBA00023098"/>
    </source>
</evidence>
<dbReference type="GO" id="GO:0102965">
    <property type="term" value="F:alcohol-forming long-chain fatty acyl-CoA reductase activity"/>
    <property type="evidence" value="ECO:0007669"/>
    <property type="project" value="UniProtKB-EC"/>
</dbReference>
<sequence>NIKHIQKTGKRVHSSKCSREINKFYENQAEELYLNHKKSSVLVLLCKGVVALAKMTVISEWYSSQTILITGGTGFMGKVLVEKLLRSCPGIKQIYVLARPKKDLAPSVRIKEMVKLPLFETLMKNNPDVLKKIIAIEGDITKPDLVLSKEQKKQLISEVTIVFHMAASLRLEAGMKAAITNNTLSTKNILDLSSEMKQLKVFVYVSTAFSHCEYDVLEEKVYPAPHNPLDIIHAMEWMDDDSIEMITPRLLGPQPNCYTYSKRLAEFLVYEYRDKLPVCITRPSIVTPIMQEPVPGWVDTLNGPVGILVGAGKGVIRSIMCNPDYDAEVIPADIAINGLITITWKVGNE</sequence>
<comment type="function">
    <text evidence="10">Catalyzes the reduction of fatty acyl-CoA to fatty alcohols.</text>
</comment>
<keyword evidence="10" id="KW-0560">Oxidoreductase</keyword>
<gene>
    <name evidence="12" type="ORF">L9F63_020165</name>
</gene>